<protein>
    <submittedName>
        <fullName evidence="2">Uncharacterized protein</fullName>
    </submittedName>
</protein>
<evidence type="ECO:0000256" key="1">
    <source>
        <dbReference type="SAM" id="MobiDB-lite"/>
    </source>
</evidence>
<accession>H2XPU6</accession>
<dbReference type="EMBL" id="EAAA01002682">
    <property type="status" value="NOT_ANNOTATED_CDS"/>
    <property type="molecule type" value="Genomic_DNA"/>
</dbReference>
<keyword evidence="3" id="KW-1185">Reference proteome</keyword>
<evidence type="ECO:0000313" key="2">
    <source>
        <dbReference type="Ensembl" id="ENSCINP00000031680.1"/>
    </source>
</evidence>
<name>H2XPU6_CIOIN</name>
<feature type="region of interest" description="Disordered" evidence="1">
    <location>
        <begin position="97"/>
        <end position="122"/>
    </location>
</feature>
<feature type="compositionally biased region" description="Polar residues" evidence="1">
    <location>
        <begin position="205"/>
        <end position="216"/>
    </location>
</feature>
<dbReference type="Proteomes" id="UP000008144">
    <property type="component" value="Chromosome 8"/>
</dbReference>
<sequence length="247" mass="27885">MAREHCEILGAESCPDCLKTKNRKHHERHCVNSTPSLPTDVYKMALVHEKAPHLTMRQVRRKILEGEISDNVAPLMYWPPPEENVLAEFNRNVETDLGSNTNEQNISSLSLGSEPKKISRSKSRRLLSGFEAIQETTENENDVDVLAVVAKSNNEDDFNETDTDAPHNMIYKRHDAVQMQAIDIVSPTESKEIKNTSESLRKKPTSSSHKLQSSPVQHDGKVLNVDLATVLALQQERNEVSRRSDRP</sequence>
<organism evidence="2 3">
    <name type="scientific">Ciona intestinalis</name>
    <name type="common">Transparent sea squirt</name>
    <name type="synonym">Ascidia intestinalis</name>
    <dbReference type="NCBI Taxonomy" id="7719"/>
    <lineage>
        <taxon>Eukaryota</taxon>
        <taxon>Metazoa</taxon>
        <taxon>Chordata</taxon>
        <taxon>Tunicata</taxon>
        <taxon>Ascidiacea</taxon>
        <taxon>Phlebobranchia</taxon>
        <taxon>Cionidae</taxon>
        <taxon>Ciona</taxon>
    </lineage>
</organism>
<proteinExistence type="predicted"/>
<feature type="compositionally biased region" description="Polar residues" evidence="1">
    <location>
        <begin position="97"/>
        <end position="111"/>
    </location>
</feature>
<feature type="region of interest" description="Disordered" evidence="1">
    <location>
        <begin position="188"/>
        <end position="221"/>
    </location>
</feature>
<reference evidence="3" key="1">
    <citation type="journal article" date="2002" name="Science">
        <title>The draft genome of Ciona intestinalis: insights into chordate and vertebrate origins.</title>
        <authorList>
            <person name="Dehal P."/>
            <person name="Satou Y."/>
            <person name="Campbell R.K."/>
            <person name="Chapman J."/>
            <person name="Degnan B."/>
            <person name="De Tomaso A."/>
            <person name="Davidson B."/>
            <person name="Di Gregorio A."/>
            <person name="Gelpke M."/>
            <person name="Goodstein D.M."/>
            <person name="Harafuji N."/>
            <person name="Hastings K.E."/>
            <person name="Ho I."/>
            <person name="Hotta K."/>
            <person name="Huang W."/>
            <person name="Kawashima T."/>
            <person name="Lemaire P."/>
            <person name="Martinez D."/>
            <person name="Meinertzhagen I.A."/>
            <person name="Necula S."/>
            <person name="Nonaka M."/>
            <person name="Putnam N."/>
            <person name="Rash S."/>
            <person name="Saiga H."/>
            <person name="Satake M."/>
            <person name="Terry A."/>
            <person name="Yamada L."/>
            <person name="Wang H.G."/>
            <person name="Awazu S."/>
            <person name="Azumi K."/>
            <person name="Boore J."/>
            <person name="Branno M."/>
            <person name="Chin-Bow S."/>
            <person name="DeSantis R."/>
            <person name="Doyle S."/>
            <person name="Francino P."/>
            <person name="Keys D.N."/>
            <person name="Haga S."/>
            <person name="Hayashi H."/>
            <person name="Hino K."/>
            <person name="Imai K.S."/>
            <person name="Inaba K."/>
            <person name="Kano S."/>
            <person name="Kobayashi K."/>
            <person name="Kobayashi M."/>
            <person name="Lee B.I."/>
            <person name="Makabe K.W."/>
            <person name="Manohar C."/>
            <person name="Matassi G."/>
            <person name="Medina M."/>
            <person name="Mochizuki Y."/>
            <person name="Mount S."/>
            <person name="Morishita T."/>
            <person name="Miura S."/>
            <person name="Nakayama A."/>
            <person name="Nishizaka S."/>
            <person name="Nomoto H."/>
            <person name="Ohta F."/>
            <person name="Oishi K."/>
            <person name="Rigoutsos I."/>
            <person name="Sano M."/>
            <person name="Sasaki A."/>
            <person name="Sasakura Y."/>
            <person name="Shoguchi E."/>
            <person name="Shin-i T."/>
            <person name="Spagnuolo A."/>
            <person name="Stainier D."/>
            <person name="Suzuki M.M."/>
            <person name="Tassy O."/>
            <person name="Takatori N."/>
            <person name="Tokuoka M."/>
            <person name="Yagi K."/>
            <person name="Yoshizaki F."/>
            <person name="Wada S."/>
            <person name="Zhang C."/>
            <person name="Hyatt P.D."/>
            <person name="Larimer F."/>
            <person name="Detter C."/>
            <person name="Doggett N."/>
            <person name="Glavina T."/>
            <person name="Hawkins T."/>
            <person name="Richardson P."/>
            <person name="Lucas S."/>
            <person name="Kohara Y."/>
            <person name="Levine M."/>
            <person name="Satoh N."/>
            <person name="Rokhsar D.S."/>
        </authorList>
    </citation>
    <scope>NUCLEOTIDE SEQUENCE [LARGE SCALE GENOMIC DNA]</scope>
</reference>
<evidence type="ECO:0000313" key="3">
    <source>
        <dbReference type="Proteomes" id="UP000008144"/>
    </source>
</evidence>
<feature type="compositionally biased region" description="Basic and acidic residues" evidence="1">
    <location>
        <begin position="189"/>
        <end position="201"/>
    </location>
</feature>
<dbReference type="Ensembl" id="ENSCINT00000035904.1">
    <property type="protein sequence ID" value="ENSCINP00000031680.1"/>
    <property type="gene ID" value="ENSCING00000021199.1"/>
</dbReference>
<dbReference type="HOGENOM" id="CLU_1126663_0_0_1"/>
<dbReference type="AlphaFoldDB" id="H2XPU6"/>
<reference evidence="2" key="2">
    <citation type="journal article" date="2008" name="Genome Biol.">
        <title>Improved genome assembly and evidence-based global gene model set for the chordate Ciona intestinalis: new insight into intron and operon populations.</title>
        <authorList>
            <person name="Satou Y."/>
            <person name="Mineta K."/>
            <person name="Ogasawara M."/>
            <person name="Sasakura Y."/>
            <person name="Shoguchi E."/>
            <person name="Ueno K."/>
            <person name="Yamada L."/>
            <person name="Matsumoto J."/>
            <person name="Wasserscheid J."/>
            <person name="Dewar K."/>
            <person name="Wiley G.B."/>
            <person name="Macmil S.L."/>
            <person name="Roe B.A."/>
            <person name="Zeller R.W."/>
            <person name="Hastings K.E."/>
            <person name="Lemaire P."/>
            <person name="Lindquist E."/>
            <person name="Endo T."/>
            <person name="Hotta K."/>
            <person name="Inaba K."/>
        </authorList>
    </citation>
    <scope>NUCLEOTIDE SEQUENCE [LARGE SCALE GENOMIC DNA]</scope>
    <source>
        <strain evidence="2">wild type</strain>
    </source>
</reference>
<dbReference type="InParanoid" id="H2XPU6"/>
<reference evidence="2" key="3">
    <citation type="submission" date="2025-08" db="UniProtKB">
        <authorList>
            <consortium name="Ensembl"/>
        </authorList>
    </citation>
    <scope>IDENTIFICATION</scope>
</reference>
<reference evidence="2" key="4">
    <citation type="submission" date="2025-09" db="UniProtKB">
        <authorList>
            <consortium name="Ensembl"/>
        </authorList>
    </citation>
    <scope>IDENTIFICATION</scope>
</reference>